<dbReference type="Pfam" id="PF02272">
    <property type="entry name" value="DHHA1"/>
    <property type="match status" value="1"/>
</dbReference>
<dbReference type="Proteomes" id="UP000315439">
    <property type="component" value="Unassembled WGS sequence"/>
</dbReference>
<dbReference type="Pfam" id="PF17768">
    <property type="entry name" value="RecJ_OB"/>
    <property type="match status" value="1"/>
</dbReference>
<sequence length="615" mass="68126">MPMIIRKIHRREKNVVPVGLEKFPSKIQQIYASRGVNSLSDLEYGLGQLLPPSGLKNIQFATQEIFKAIERQDKILIVGDFDADGATSTAIMLRSLRAMGAKKVDFLVPDRFKFGYGLSVKLVEYAATLEPDLIITVDNGIANIEGVEKANLLNIPVIITDHHLAAERLPEALAIVNPNQPDCEFSSKHLAGVGVAFYLMLSLRAYMRTNGWFAKQNIDEPNLAELLDIVALGTVADVVVLDKNNRILVEQGLKRIRSGLACPGIKAILKVANRDETKCQASDLGFAIGPRINAAGRLDDMSVGIDCLLAESHEQALSIANRLDHFNRSRKNIEQEMLSQANLDINEFLKQNIVKDEIEKRPTAMCLFDPQWHQGVIGILASRVKDKINRPVIVFAKDSHSELDESELDSSGSKILKPDMPKTEIPKTEIPEQPVIKGSARSVKGVHIRDVLALLDSQHPSLIEKFGGHAMAAGLSIKEGDFQQFAALFHDAVEQHLAGELIKDEIITDSGLEGDELCLSFARELRVAGPWGQGFPEPLFDDEFVVVSSRIVGEDHLKLVVAKGSVEVDGIFFRCPQEYRAQSGDKVRLVYRLDINEFRGNQTVQLMIEQLEIIN</sequence>
<dbReference type="Pfam" id="PF01368">
    <property type="entry name" value="DHH"/>
    <property type="match status" value="1"/>
</dbReference>
<accession>A0A545UAI1</accession>
<protein>
    <recommendedName>
        <fullName evidence="2">Single-stranded-DNA-specific exonuclease RecJ</fullName>
    </recommendedName>
</protein>
<evidence type="ECO:0000256" key="2">
    <source>
        <dbReference type="ARBA" id="ARBA00019841"/>
    </source>
</evidence>
<feature type="domain" description="RecJ OB" evidence="9">
    <location>
        <begin position="509"/>
        <end position="609"/>
    </location>
</feature>
<organism evidence="10 11">
    <name type="scientific">Aliikangiella coralliicola</name>
    <dbReference type="NCBI Taxonomy" id="2592383"/>
    <lineage>
        <taxon>Bacteria</taxon>
        <taxon>Pseudomonadati</taxon>
        <taxon>Pseudomonadota</taxon>
        <taxon>Gammaproteobacteria</taxon>
        <taxon>Oceanospirillales</taxon>
        <taxon>Pleioneaceae</taxon>
        <taxon>Aliikangiella</taxon>
    </lineage>
</organism>
<dbReference type="EMBL" id="VIKS01000010">
    <property type="protein sequence ID" value="TQV86443.1"/>
    <property type="molecule type" value="Genomic_DNA"/>
</dbReference>
<reference evidence="10 11" key="1">
    <citation type="submission" date="2019-07" db="EMBL/GenBank/DDBJ databases">
        <title>Draft genome for Aliikangiella sp. M105.</title>
        <authorList>
            <person name="Wang G."/>
        </authorList>
    </citation>
    <scope>NUCLEOTIDE SEQUENCE [LARGE SCALE GENOMIC DNA]</scope>
    <source>
        <strain evidence="10 11">M105</strain>
    </source>
</reference>
<dbReference type="Gene3D" id="3.90.1640.30">
    <property type="match status" value="1"/>
</dbReference>
<name>A0A545UAI1_9GAMM</name>
<dbReference type="PANTHER" id="PTHR30255">
    <property type="entry name" value="SINGLE-STRANDED-DNA-SPECIFIC EXONUCLEASE RECJ"/>
    <property type="match status" value="1"/>
</dbReference>
<dbReference type="InterPro" id="IPR001667">
    <property type="entry name" value="DDH_dom"/>
</dbReference>
<evidence type="ECO:0000259" key="7">
    <source>
        <dbReference type="Pfam" id="PF01368"/>
    </source>
</evidence>
<keyword evidence="11" id="KW-1185">Reference proteome</keyword>
<evidence type="ECO:0000256" key="1">
    <source>
        <dbReference type="ARBA" id="ARBA00005915"/>
    </source>
</evidence>
<evidence type="ECO:0000256" key="6">
    <source>
        <dbReference type="SAM" id="MobiDB-lite"/>
    </source>
</evidence>
<evidence type="ECO:0000256" key="4">
    <source>
        <dbReference type="ARBA" id="ARBA00022801"/>
    </source>
</evidence>
<dbReference type="PANTHER" id="PTHR30255:SF2">
    <property type="entry name" value="SINGLE-STRANDED-DNA-SPECIFIC EXONUCLEASE RECJ"/>
    <property type="match status" value="1"/>
</dbReference>
<dbReference type="InterPro" id="IPR038763">
    <property type="entry name" value="DHH_sf"/>
</dbReference>
<keyword evidence="5 10" id="KW-0269">Exonuclease</keyword>
<feature type="domain" description="DHHA1" evidence="8">
    <location>
        <begin position="369"/>
        <end position="494"/>
    </location>
</feature>
<proteinExistence type="inferred from homology"/>
<feature type="region of interest" description="Disordered" evidence="6">
    <location>
        <begin position="405"/>
        <end position="426"/>
    </location>
</feature>
<feature type="compositionally biased region" description="Basic and acidic residues" evidence="6">
    <location>
        <begin position="416"/>
        <end position="426"/>
    </location>
</feature>
<evidence type="ECO:0000259" key="9">
    <source>
        <dbReference type="Pfam" id="PF17768"/>
    </source>
</evidence>
<evidence type="ECO:0000313" key="11">
    <source>
        <dbReference type="Proteomes" id="UP000315439"/>
    </source>
</evidence>
<keyword evidence="4" id="KW-0378">Hydrolase</keyword>
<evidence type="ECO:0000259" key="8">
    <source>
        <dbReference type="Pfam" id="PF02272"/>
    </source>
</evidence>
<comment type="similarity">
    <text evidence="1">Belongs to the RecJ family.</text>
</comment>
<dbReference type="GO" id="GO:0004527">
    <property type="term" value="F:exonuclease activity"/>
    <property type="evidence" value="ECO:0007669"/>
    <property type="project" value="UniProtKB-KW"/>
</dbReference>
<evidence type="ECO:0000256" key="5">
    <source>
        <dbReference type="ARBA" id="ARBA00022839"/>
    </source>
</evidence>
<dbReference type="InterPro" id="IPR051673">
    <property type="entry name" value="SSDNA_exonuclease_RecJ"/>
</dbReference>
<dbReference type="Gene3D" id="3.10.310.30">
    <property type="match status" value="1"/>
</dbReference>
<dbReference type="GO" id="GO:0003676">
    <property type="term" value="F:nucleic acid binding"/>
    <property type="evidence" value="ECO:0007669"/>
    <property type="project" value="InterPro"/>
</dbReference>
<gene>
    <name evidence="10" type="ORF">FLL46_16115</name>
</gene>
<dbReference type="FunFam" id="3.90.1640.30:FF:000001">
    <property type="entry name" value="Single-stranded-DNA-specific exonuclease RecJ"/>
    <property type="match status" value="1"/>
</dbReference>
<comment type="caution">
    <text evidence="10">The sequence shown here is derived from an EMBL/GenBank/DDBJ whole genome shotgun (WGS) entry which is preliminary data.</text>
</comment>
<feature type="domain" description="DDH" evidence="7">
    <location>
        <begin position="74"/>
        <end position="234"/>
    </location>
</feature>
<evidence type="ECO:0000256" key="3">
    <source>
        <dbReference type="ARBA" id="ARBA00022722"/>
    </source>
</evidence>
<dbReference type="InterPro" id="IPR041122">
    <property type="entry name" value="RecJ_OB"/>
</dbReference>
<dbReference type="InterPro" id="IPR003156">
    <property type="entry name" value="DHHA1_dom"/>
</dbReference>
<dbReference type="SUPFAM" id="SSF64182">
    <property type="entry name" value="DHH phosphoesterases"/>
    <property type="match status" value="1"/>
</dbReference>
<dbReference type="AlphaFoldDB" id="A0A545UAI1"/>
<dbReference type="OrthoDB" id="9809852at2"/>
<evidence type="ECO:0000313" key="10">
    <source>
        <dbReference type="EMBL" id="TQV86443.1"/>
    </source>
</evidence>
<keyword evidence="3" id="KW-0540">Nuclease</keyword>